<evidence type="ECO:0000256" key="1">
    <source>
        <dbReference type="SAM" id="MobiDB-lite"/>
    </source>
</evidence>
<dbReference type="PANTHER" id="PTHR10217:SF435">
    <property type="entry name" value="POTASSIUM VOLTAGE-GATED CHANNEL PROTEIN EAG"/>
    <property type="match status" value="1"/>
</dbReference>
<feature type="compositionally biased region" description="Basic and acidic residues" evidence="1">
    <location>
        <begin position="511"/>
        <end position="524"/>
    </location>
</feature>
<dbReference type="InterPro" id="IPR003949">
    <property type="entry name" value="K_chnl_volt-dep_EAG"/>
</dbReference>
<feature type="compositionally biased region" description="Polar residues" evidence="1">
    <location>
        <begin position="243"/>
        <end position="254"/>
    </location>
</feature>
<dbReference type="InterPro" id="IPR014710">
    <property type="entry name" value="RmlC-like_jellyroll"/>
</dbReference>
<feature type="compositionally biased region" description="Low complexity" evidence="1">
    <location>
        <begin position="361"/>
        <end position="394"/>
    </location>
</feature>
<dbReference type="Gene3D" id="2.60.120.10">
    <property type="entry name" value="Jelly Rolls"/>
    <property type="match status" value="1"/>
</dbReference>
<dbReference type="CDD" id="cd00038">
    <property type="entry name" value="CAP_ED"/>
    <property type="match status" value="1"/>
</dbReference>
<keyword evidence="4" id="KW-1185">Reference proteome</keyword>
<feature type="compositionally biased region" description="Basic residues" evidence="1">
    <location>
        <begin position="491"/>
        <end position="503"/>
    </location>
</feature>
<dbReference type="GO" id="GO:0005249">
    <property type="term" value="F:voltage-gated potassium channel activity"/>
    <property type="evidence" value="ECO:0007669"/>
    <property type="project" value="InterPro"/>
</dbReference>
<feature type="domain" description="Cyclic nucleotide-binding" evidence="2">
    <location>
        <begin position="1"/>
        <end position="67"/>
    </location>
</feature>
<feature type="region of interest" description="Disordered" evidence="1">
    <location>
        <begin position="138"/>
        <end position="161"/>
    </location>
</feature>
<comment type="caution">
    <text evidence="3">The sequence shown here is derived from an EMBL/GenBank/DDBJ whole genome shotgun (WGS) entry which is preliminary data.</text>
</comment>
<dbReference type="AlphaFoldDB" id="A0AAD9KFP7"/>
<feature type="compositionally biased region" description="Low complexity" evidence="1">
    <location>
        <begin position="443"/>
        <end position="490"/>
    </location>
</feature>
<dbReference type="SUPFAM" id="SSF51206">
    <property type="entry name" value="cAMP-binding domain-like"/>
    <property type="match status" value="1"/>
</dbReference>
<dbReference type="PRINTS" id="PR01464">
    <property type="entry name" value="EAGCHANNEL"/>
</dbReference>
<dbReference type="PANTHER" id="PTHR10217">
    <property type="entry name" value="VOLTAGE AND LIGAND GATED POTASSIUM CHANNEL"/>
    <property type="match status" value="1"/>
</dbReference>
<evidence type="ECO:0000313" key="4">
    <source>
        <dbReference type="Proteomes" id="UP001208570"/>
    </source>
</evidence>
<accession>A0AAD9KFP7</accession>
<evidence type="ECO:0000313" key="3">
    <source>
        <dbReference type="EMBL" id="KAK2169648.1"/>
    </source>
</evidence>
<sequence length="524" mass="55517">MGEAAALYFLVPGVGVKVNSCVMVGKGDVFGDLFWKEPTVGQATANVRALTYCDLHIIKRDALLEVLDFYQAFANSFARNLTLTYNVRHRLIFRKVADVKREKELAEKRKNDPPLDLSQDHPVRKLISRFKKFSETKSTTANNINGPDVEKGDVITPNNVNENSVNVNTVGGGGGTKMINVTEKLNNNKAAAATKWGKFLAGTGSATAASGGAVPSLSGGAQGETTAKRANGMLSKPQSITLQPLAKSSGTPKPTSKWGKLMGRPEPATIQELDEDDGAKGDGGGGGSKLKPNNDEAPLTQRDIVCSVAGSTTLSAQEQQLISSLYDIKLEIKEEIEMLSQKMTKIDLHIGDILKLFSPQSSPFPSHTPSSLSSHGQSSPLEGSSCNTSTGSNSIVTSPKDSQPSSPHHHHHLSHPLHQKGHVATGEHLAVGTQRVPEARSKPTQQSGAQPTTTSSGSGSRSGSPLDSSDSRPGSAAGSGRGSSSSSGKGSAKRRKPHSKKKIAPTDMDEDDKKHVKDKDLDIL</sequence>
<feature type="region of interest" description="Disordered" evidence="1">
    <location>
        <begin position="361"/>
        <end position="422"/>
    </location>
</feature>
<dbReference type="GO" id="GO:0008076">
    <property type="term" value="C:voltage-gated potassium channel complex"/>
    <property type="evidence" value="ECO:0007669"/>
    <property type="project" value="TreeGrafter"/>
</dbReference>
<gene>
    <name evidence="3" type="ORF">LSH36_8g09000</name>
</gene>
<dbReference type="Proteomes" id="UP001208570">
    <property type="component" value="Unassembled WGS sequence"/>
</dbReference>
<reference evidence="3" key="1">
    <citation type="journal article" date="2023" name="Mol. Biol. Evol.">
        <title>Third-Generation Sequencing Reveals the Adaptive Role of the Epigenome in Three Deep-Sea Polychaetes.</title>
        <authorList>
            <person name="Perez M."/>
            <person name="Aroh O."/>
            <person name="Sun Y."/>
            <person name="Lan Y."/>
            <person name="Juniper S.K."/>
            <person name="Young C.R."/>
            <person name="Angers B."/>
            <person name="Qian P.Y."/>
        </authorList>
    </citation>
    <scope>NUCLEOTIDE SEQUENCE</scope>
    <source>
        <strain evidence="3">P08H-3</strain>
    </source>
</reference>
<dbReference type="InterPro" id="IPR050818">
    <property type="entry name" value="KCNH_animal-type"/>
</dbReference>
<protein>
    <recommendedName>
        <fullName evidence="2">Cyclic nucleotide-binding domain-containing protein</fullName>
    </recommendedName>
</protein>
<dbReference type="InterPro" id="IPR018490">
    <property type="entry name" value="cNMP-bd_dom_sf"/>
</dbReference>
<name>A0AAD9KFP7_9ANNE</name>
<feature type="region of interest" description="Disordered" evidence="1">
    <location>
        <begin position="435"/>
        <end position="524"/>
    </location>
</feature>
<organism evidence="3 4">
    <name type="scientific">Paralvinella palmiformis</name>
    <dbReference type="NCBI Taxonomy" id="53620"/>
    <lineage>
        <taxon>Eukaryota</taxon>
        <taxon>Metazoa</taxon>
        <taxon>Spiralia</taxon>
        <taxon>Lophotrochozoa</taxon>
        <taxon>Annelida</taxon>
        <taxon>Polychaeta</taxon>
        <taxon>Sedentaria</taxon>
        <taxon>Canalipalpata</taxon>
        <taxon>Terebellida</taxon>
        <taxon>Terebelliformia</taxon>
        <taxon>Alvinellidae</taxon>
        <taxon>Paralvinella</taxon>
    </lineage>
</organism>
<dbReference type="EMBL" id="JAODUP010000008">
    <property type="protein sequence ID" value="KAK2169648.1"/>
    <property type="molecule type" value="Genomic_DNA"/>
</dbReference>
<proteinExistence type="predicted"/>
<dbReference type="GO" id="GO:0042391">
    <property type="term" value="P:regulation of membrane potential"/>
    <property type="evidence" value="ECO:0007669"/>
    <property type="project" value="TreeGrafter"/>
</dbReference>
<dbReference type="PROSITE" id="PS50042">
    <property type="entry name" value="CNMP_BINDING_3"/>
    <property type="match status" value="1"/>
</dbReference>
<evidence type="ECO:0000259" key="2">
    <source>
        <dbReference type="PROSITE" id="PS50042"/>
    </source>
</evidence>
<dbReference type="InterPro" id="IPR000595">
    <property type="entry name" value="cNMP-bd_dom"/>
</dbReference>
<feature type="region of interest" description="Disordered" evidence="1">
    <location>
        <begin position="243"/>
        <end position="298"/>
    </location>
</feature>
<feature type="compositionally biased region" description="Basic residues" evidence="1">
    <location>
        <begin position="407"/>
        <end position="421"/>
    </location>
</feature>